<feature type="region of interest" description="Disordered" evidence="1">
    <location>
        <begin position="196"/>
        <end position="290"/>
    </location>
</feature>
<dbReference type="RefSeq" id="WP_091435587.1">
    <property type="nucleotide sequence ID" value="NZ_BMMJ01000015.1"/>
</dbReference>
<evidence type="ECO:0000313" key="3">
    <source>
        <dbReference type="Proteomes" id="UP000198937"/>
    </source>
</evidence>
<reference evidence="2 3" key="1">
    <citation type="submission" date="2016-06" db="EMBL/GenBank/DDBJ databases">
        <authorList>
            <person name="Kjaerup R.B."/>
            <person name="Dalgaard T.S."/>
            <person name="Juul-Madsen H.R."/>
        </authorList>
    </citation>
    <scope>NUCLEOTIDE SEQUENCE [LARGE SCALE GENOMIC DNA]</scope>
    <source>
        <strain evidence="2 3">DSM 45577</strain>
    </source>
</reference>
<dbReference type="EMBL" id="FMIA01000002">
    <property type="protein sequence ID" value="SCL51788.1"/>
    <property type="molecule type" value="Genomic_DNA"/>
</dbReference>
<gene>
    <name evidence="2" type="ORF">GA0070617_1887</name>
</gene>
<evidence type="ECO:0000256" key="1">
    <source>
        <dbReference type="SAM" id="MobiDB-lite"/>
    </source>
</evidence>
<dbReference type="AlphaFoldDB" id="A0A1C6UCV0"/>
<dbReference type="Proteomes" id="UP000198937">
    <property type="component" value="Unassembled WGS sequence"/>
</dbReference>
<sequence>MAPSTDQEWLDFVRHYLADHRAGRIRVRDEKVVMDRAAHPDVRDNLRRWTNITRWEYGGPMAMPERIRAQLVRDGVLPEWLDRVAMAGELTPLGYRNAMAQLAQRCHEQGGRLPARTDTVEVTVFTARRLPGWTRLKAEEQPFDIGRRLRDLDRQAHVSDTVLTTLAEHGWSALLRPGSAAHRRLAWLQSYEPALPNRRNPETYLPGPARPLTYRPREVPAYDGTPGPPAYPPPPPYPGPPPELTAAMAAVNLSPPATPAAGSSASANSAPPAQPASWHRSNRSGRAPGP</sequence>
<organism evidence="2 3">
    <name type="scientific">Micromonospora yangpuensis</name>
    <dbReference type="NCBI Taxonomy" id="683228"/>
    <lineage>
        <taxon>Bacteria</taxon>
        <taxon>Bacillati</taxon>
        <taxon>Actinomycetota</taxon>
        <taxon>Actinomycetes</taxon>
        <taxon>Micromonosporales</taxon>
        <taxon>Micromonosporaceae</taxon>
        <taxon>Micromonospora</taxon>
    </lineage>
</organism>
<feature type="compositionally biased region" description="Pro residues" evidence="1">
    <location>
        <begin position="226"/>
        <end position="243"/>
    </location>
</feature>
<evidence type="ECO:0000313" key="2">
    <source>
        <dbReference type="EMBL" id="SCL51788.1"/>
    </source>
</evidence>
<protein>
    <submittedName>
        <fullName evidence="2">Uncharacterized protein</fullName>
    </submittedName>
</protein>
<name>A0A1C6UCV0_9ACTN</name>
<keyword evidence="3" id="KW-1185">Reference proteome</keyword>
<feature type="compositionally biased region" description="Low complexity" evidence="1">
    <location>
        <begin position="259"/>
        <end position="277"/>
    </location>
</feature>
<proteinExistence type="predicted"/>
<accession>A0A1C6UCV0</accession>